<feature type="signal peptide" evidence="1">
    <location>
        <begin position="1"/>
        <end position="32"/>
    </location>
</feature>
<reference evidence="2" key="1">
    <citation type="submission" date="2006-05" db="EMBL/GenBank/DDBJ databases">
        <title>Simultaneous high-throughput recombinational cloning of open reading frames in closed and open configurations.</title>
        <authorList>
            <person name="Underwood B.A."/>
            <person name="Vanderhaeghen R."/>
            <person name="Whitford R."/>
            <person name="Town C.D."/>
            <person name="Hilson P."/>
        </authorList>
    </citation>
    <scope>NUCLEOTIDE SEQUENCE</scope>
</reference>
<evidence type="ECO:0000313" key="2">
    <source>
        <dbReference type="EMBL" id="ABK28011.1"/>
    </source>
</evidence>
<organism evidence="2">
    <name type="scientific">Arabidopsis thaliana</name>
    <name type="common">Mouse-ear cress</name>
    <dbReference type="NCBI Taxonomy" id="3702"/>
    <lineage>
        <taxon>Eukaryota</taxon>
        <taxon>Viridiplantae</taxon>
        <taxon>Streptophyta</taxon>
        <taxon>Embryophyta</taxon>
        <taxon>Tracheophyta</taxon>
        <taxon>Spermatophyta</taxon>
        <taxon>Magnoliopsida</taxon>
        <taxon>eudicotyledons</taxon>
        <taxon>Gunneridae</taxon>
        <taxon>Pentapetalae</taxon>
        <taxon>rosids</taxon>
        <taxon>malvids</taxon>
        <taxon>Brassicales</taxon>
        <taxon>Brassicaceae</taxon>
        <taxon>Camelineae</taxon>
        <taxon>Arabidopsis</taxon>
    </lineage>
</organism>
<dbReference type="AlphaFoldDB" id="A0MDM4"/>
<accession>A0MDM4</accession>
<evidence type="ECO:0000256" key="1">
    <source>
        <dbReference type="SAM" id="SignalP"/>
    </source>
</evidence>
<sequence length="84" mass="9704">MNQRSTKQIMNTQLSLIFQVILLVIVVICVRAEEHRGAESNYTETSMLLFHQRSAFRSEAVPDFGIRVRLLCQKSTHVRMKKIG</sequence>
<feature type="non-terminal residue" evidence="2">
    <location>
        <position position="84"/>
    </location>
</feature>
<name>A0MDM4_ARATH</name>
<feature type="chain" id="PRO_5002626959" description="Transmembrane protein" evidence="1">
    <location>
        <begin position="33"/>
        <end position="84"/>
    </location>
</feature>
<keyword evidence="1" id="KW-0732">Signal</keyword>
<evidence type="ECO:0008006" key="3">
    <source>
        <dbReference type="Google" id="ProtNLM"/>
    </source>
</evidence>
<dbReference type="EMBL" id="DQ652640">
    <property type="protein sequence ID" value="ABK28011.1"/>
    <property type="molecule type" value="Genomic_DNA"/>
</dbReference>
<proteinExistence type="predicted"/>
<protein>
    <recommendedName>
        <fullName evidence="3">Transmembrane protein</fullName>
    </recommendedName>
</protein>